<accession>A0A1M6Q597</accession>
<evidence type="ECO:0008006" key="4">
    <source>
        <dbReference type="Google" id="ProtNLM"/>
    </source>
</evidence>
<dbReference type="InterPro" id="IPR036249">
    <property type="entry name" value="Thioredoxin-like_sf"/>
</dbReference>
<dbReference type="EMBL" id="FRAP01000003">
    <property type="protein sequence ID" value="SHK15298.1"/>
    <property type="molecule type" value="Genomic_DNA"/>
</dbReference>
<gene>
    <name evidence="2" type="ORF">SAMN05443637_10397</name>
</gene>
<sequence>MADLTSRCAILARSEPVAGTAPVASGWVCVEQRGAWPRSVDDHPDPKIRALHARAAEAGWKLLLIRRPGRTEPGPTRVLLADTSPAAPRLTTLTIDGPDGLAAIVPGRTVGDDYPGGVLLVCTHGRRDRCCALDGRALAAAVRSIGEPDVWECSHLGGHRFAPTALVLPTGYLYGRIDVAGAVAAGKAAGLGEVELGRCRGRSAWSPAGQVAELAVRELTGLRDAAALTVAPGDGPEVLVTAGDGTRWSVPVRRTTGPARPASCGTDPTPVTSWHAGTPVRLH</sequence>
<name>A0A1M6Q597_PSETH</name>
<proteinExistence type="predicted"/>
<dbReference type="PANTHER" id="PTHR31902:SF22">
    <property type="entry name" value="SLL1203 PROTEIN"/>
    <property type="match status" value="1"/>
</dbReference>
<dbReference type="Pfam" id="PF06999">
    <property type="entry name" value="Suc_Fer-like"/>
    <property type="match status" value="1"/>
</dbReference>
<protein>
    <recommendedName>
        <fullName evidence="4">Sucrase/ferredoxin-like</fullName>
    </recommendedName>
</protein>
<dbReference type="SUPFAM" id="SSF52833">
    <property type="entry name" value="Thioredoxin-like"/>
    <property type="match status" value="1"/>
</dbReference>
<evidence type="ECO:0000313" key="3">
    <source>
        <dbReference type="Proteomes" id="UP000184363"/>
    </source>
</evidence>
<dbReference type="STRING" id="1848.SAMN05443637_10397"/>
<dbReference type="OrthoDB" id="3399139at2"/>
<evidence type="ECO:0000256" key="1">
    <source>
        <dbReference type="SAM" id="MobiDB-lite"/>
    </source>
</evidence>
<feature type="region of interest" description="Disordered" evidence="1">
    <location>
        <begin position="249"/>
        <end position="283"/>
    </location>
</feature>
<evidence type="ECO:0000313" key="2">
    <source>
        <dbReference type="EMBL" id="SHK15298.1"/>
    </source>
</evidence>
<dbReference type="InterPro" id="IPR009737">
    <property type="entry name" value="Aim32/Apd1-like"/>
</dbReference>
<dbReference type="AlphaFoldDB" id="A0A1M6Q597"/>
<dbReference type="PANTHER" id="PTHR31902">
    <property type="entry name" value="ACTIN PATCHES DISTAL PROTEIN 1"/>
    <property type="match status" value="1"/>
</dbReference>
<dbReference type="Gene3D" id="3.40.30.10">
    <property type="entry name" value="Glutaredoxin"/>
    <property type="match status" value="1"/>
</dbReference>
<keyword evidence="3" id="KW-1185">Reference proteome</keyword>
<dbReference type="Proteomes" id="UP000184363">
    <property type="component" value="Unassembled WGS sequence"/>
</dbReference>
<reference evidence="2 3" key="1">
    <citation type="submission" date="2016-11" db="EMBL/GenBank/DDBJ databases">
        <authorList>
            <person name="Jaros S."/>
            <person name="Januszkiewicz K."/>
            <person name="Wedrychowicz H."/>
        </authorList>
    </citation>
    <scope>NUCLEOTIDE SEQUENCE [LARGE SCALE GENOMIC DNA]</scope>
    <source>
        <strain evidence="2 3">DSM 43832</strain>
    </source>
</reference>
<dbReference type="RefSeq" id="WP_073455650.1">
    <property type="nucleotide sequence ID" value="NZ_FRAP01000003.1"/>
</dbReference>
<organism evidence="2 3">
    <name type="scientific">Pseudonocardia thermophila</name>
    <dbReference type="NCBI Taxonomy" id="1848"/>
    <lineage>
        <taxon>Bacteria</taxon>
        <taxon>Bacillati</taxon>
        <taxon>Actinomycetota</taxon>
        <taxon>Actinomycetes</taxon>
        <taxon>Pseudonocardiales</taxon>
        <taxon>Pseudonocardiaceae</taxon>
        <taxon>Pseudonocardia</taxon>
    </lineage>
</organism>